<keyword evidence="3" id="KW-1185">Reference proteome</keyword>
<organism evidence="2 3">
    <name type="scientific">Electrophorus voltai</name>
    <dbReference type="NCBI Taxonomy" id="2609070"/>
    <lineage>
        <taxon>Eukaryota</taxon>
        <taxon>Metazoa</taxon>
        <taxon>Chordata</taxon>
        <taxon>Craniata</taxon>
        <taxon>Vertebrata</taxon>
        <taxon>Euteleostomi</taxon>
        <taxon>Actinopterygii</taxon>
        <taxon>Neopterygii</taxon>
        <taxon>Teleostei</taxon>
        <taxon>Ostariophysi</taxon>
        <taxon>Gymnotiformes</taxon>
        <taxon>Gymnotoidei</taxon>
        <taxon>Gymnotidae</taxon>
        <taxon>Electrophorus</taxon>
    </lineage>
</organism>
<sequence>MLEMESCNLEAEYKEHQALLQSLLSERDELCQLSSEQQMIIADCLERENVVMPVCTRRSRHGYKDQLKILEDLKLQSQCKSSSKLKNSGPSARRRRSSGTVNIKPSS</sequence>
<dbReference type="Proteomes" id="UP001239994">
    <property type="component" value="Unassembled WGS sequence"/>
</dbReference>
<protein>
    <submittedName>
        <fullName evidence="2">Uncharacterized protein</fullName>
    </submittedName>
</protein>
<accession>A0AAD8YPA1</accession>
<evidence type="ECO:0000313" key="3">
    <source>
        <dbReference type="Proteomes" id="UP001239994"/>
    </source>
</evidence>
<name>A0AAD8YPA1_9TELE</name>
<feature type="compositionally biased region" description="Low complexity" evidence="1">
    <location>
        <begin position="80"/>
        <end position="91"/>
    </location>
</feature>
<gene>
    <name evidence="2" type="ORF">P4O66_019989</name>
</gene>
<dbReference type="AlphaFoldDB" id="A0AAD8YPA1"/>
<proteinExistence type="predicted"/>
<dbReference type="EMBL" id="JAROKS010000349">
    <property type="protein sequence ID" value="KAK1784266.1"/>
    <property type="molecule type" value="Genomic_DNA"/>
</dbReference>
<feature type="region of interest" description="Disordered" evidence="1">
    <location>
        <begin position="80"/>
        <end position="107"/>
    </location>
</feature>
<comment type="caution">
    <text evidence="2">The sequence shown here is derived from an EMBL/GenBank/DDBJ whole genome shotgun (WGS) entry which is preliminary data.</text>
</comment>
<evidence type="ECO:0000313" key="2">
    <source>
        <dbReference type="EMBL" id="KAK1784266.1"/>
    </source>
</evidence>
<evidence type="ECO:0000256" key="1">
    <source>
        <dbReference type="SAM" id="MobiDB-lite"/>
    </source>
</evidence>
<reference evidence="2" key="1">
    <citation type="submission" date="2023-03" db="EMBL/GenBank/DDBJ databases">
        <title>Electrophorus voltai genome.</title>
        <authorList>
            <person name="Bian C."/>
        </authorList>
    </citation>
    <scope>NUCLEOTIDE SEQUENCE</scope>
    <source>
        <strain evidence="2">CB-2022</strain>
        <tissue evidence="2">Muscle</tissue>
    </source>
</reference>